<comment type="cofactor">
    <cofactor evidence="1">
        <name>heme b</name>
        <dbReference type="ChEBI" id="CHEBI:60344"/>
    </cofactor>
</comment>
<keyword evidence="9 13" id="KW-1133">Transmembrane helix</keyword>
<dbReference type="AlphaFoldDB" id="A0A0W0ZLC7"/>
<evidence type="ECO:0000256" key="3">
    <source>
        <dbReference type="ARBA" id="ARBA00022448"/>
    </source>
</evidence>
<feature type="transmembrane region" description="Helical" evidence="13">
    <location>
        <begin position="93"/>
        <end position="111"/>
    </location>
</feature>
<feature type="transmembrane region" description="Helical" evidence="13">
    <location>
        <begin position="147"/>
        <end position="168"/>
    </location>
</feature>
<feature type="domain" description="Cytochrome b561 bacterial/Ni-hydrogenase" evidence="14">
    <location>
        <begin position="12"/>
        <end position="180"/>
    </location>
</feature>
<keyword evidence="6 13" id="KW-0812">Transmembrane</keyword>
<accession>A0A0W0ZLC7</accession>
<dbReference type="InterPro" id="IPR016174">
    <property type="entry name" value="Di-haem_cyt_TM"/>
</dbReference>
<evidence type="ECO:0000256" key="4">
    <source>
        <dbReference type="ARBA" id="ARBA00022475"/>
    </source>
</evidence>
<evidence type="ECO:0000259" key="14">
    <source>
        <dbReference type="Pfam" id="PF01292"/>
    </source>
</evidence>
<dbReference type="OrthoDB" id="8589936at2"/>
<reference evidence="15 16" key="1">
    <citation type="submission" date="2015-11" db="EMBL/GenBank/DDBJ databases">
        <title>Genomic analysis of 38 Legionella species identifies large and diverse effector repertoires.</title>
        <authorList>
            <person name="Burstein D."/>
            <person name="Amaro F."/>
            <person name="Zusman T."/>
            <person name="Lifshitz Z."/>
            <person name="Cohen O."/>
            <person name="Gilbert J.A."/>
            <person name="Pupko T."/>
            <person name="Shuman H.A."/>
            <person name="Segal G."/>
        </authorList>
    </citation>
    <scope>NUCLEOTIDE SEQUENCE [LARGE SCALE GENOMIC DNA]</scope>
    <source>
        <strain evidence="15 16">IMVS3376</strain>
    </source>
</reference>
<dbReference type="RefSeq" id="WP_157070689.1">
    <property type="nucleotide sequence ID" value="NZ_LNYY01000016.1"/>
</dbReference>
<keyword evidence="11 13" id="KW-0472">Membrane</keyword>
<dbReference type="GO" id="GO:0009055">
    <property type="term" value="F:electron transfer activity"/>
    <property type="evidence" value="ECO:0007669"/>
    <property type="project" value="InterPro"/>
</dbReference>
<dbReference type="EMBL" id="LNYY01000016">
    <property type="protein sequence ID" value="KTD70069.1"/>
    <property type="molecule type" value="Genomic_DNA"/>
</dbReference>
<keyword evidence="10" id="KW-0408">Iron</keyword>
<dbReference type="GO" id="GO:0005886">
    <property type="term" value="C:plasma membrane"/>
    <property type="evidence" value="ECO:0007669"/>
    <property type="project" value="UniProtKB-SubCell"/>
</dbReference>
<dbReference type="STRING" id="947033.Lste_0673"/>
<feature type="transmembrane region" description="Helical" evidence="13">
    <location>
        <begin position="54"/>
        <end position="73"/>
    </location>
</feature>
<keyword evidence="7" id="KW-0479">Metal-binding</keyword>
<dbReference type="GO" id="GO:0020037">
    <property type="term" value="F:heme binding"/>
    <property type="evidence" value="ECO:0007669"/>
    <property type="project" value="TreeGrafter"/>
</dbReference>
<organism evidence="15 16">
    <name type="scientific">Legionella steelei</name>
    <dbReference type="NCBI Taxonomy" id="947033"/>
    <lineage>
        <taxon>Bacteria</taxon>
        <taxon>Pseudomonadati</taxon>
        <taxon>Pseudomonadota</taxon>
        <taxon>Gammaproteobacteria</taxon>
        <taxon>Legionellales</taxon>
        <taxon>Legionellaceae</taxon>
        <taxon>Legionella</taxon>
    </lineage>
</organism>
<evidence type="ECO:0000256" key="13">
    <source>
        <dbReference type="SAM" id="Phobius"/>
    </source>
</evidence>
<comment type="subcellular location">
    <subcellularLocation>
        <location evidence="2">Cell membrane</location>
        <topology evidence="2">Multi-pass membrane protein</topology>
    </subcellularLocation>
</comment>
<dbReference type="Pfam" id="PF01292">
    <property type="entry name" value="Ni_hydr_CYTB"/>
    <property type="match status" value="1"/>
</dbReference>
<dbReference type="PANTHER" id="PTHR30529">
    <property type="entry name" value="CYTOCHROME B561"/>
    <property type="match status" value="1"/>
</dbReference>
<dbReference type="PANTHER" id="PTHR30529:SF1">
    <property type="entry name" value="CYTOCHROME B561 HOMOLOG 2"/>
    <property type="match status" value="1"/>
</dbReference>
<evidence type="ECO:0000256" key="6">
    <source>
        <dbReference type="ARBA" id="ARBA00022692"/>
    </source>
</evidence>
<dbReference type="GO" id="GO:0046872">
    <property type="term" value="F:metal ion binding"/>
    <property type="evidence" value="ECO:0007669"/>
    <property type="project" value="UniProtKB-KW"/>
</dbReference>
<evidence type="ECO:0000256" key="5">
    <source>
        <dbReference type="ARBA" id="ARBA00022617"/>
    </source>
</evidence>
<dbReference type="InterPro" id="IPR011577">
    <property type="entry name" value="Cyt_b561_bac/Ni-Hgenase"/>
</dbReference>
<dbReference type="Proteomes" id="UP000054926">
    <property type="component" value="Unassembled WGS sequence"/>
</dbReference>
<evidence type="ECO:0000256" key="8">
    <source>
        <dbReference type="ARBA" id="ARBA00022982"/>
    </source>
</evidence>
<keyword evidence="4" id="KW-1003">Cell membrane</keyword>
<gene>
    <name evidence="15" type="ORF">Lste_0673</name>
</gene>
<dbReference type="PATRIC" id="fig|947033.5.peg.718"/>
<keyword evidence="3" id="KW-0813">Transport</keyword>
<feature type="transmembrane region" description="Helical" evidence="13">
    <location>
        <begin position="18"/>
        <end position="42"/>
    </location>
</feature>
<comment type="caution">
    <text evidence="15">The sequence shown here is derived from an EMBL/GenBank/DDBJ whole genome shotgun (WGS) entry which is preliminary data.</text>
</comment>
<evidence type="ECO:0000256" key="7">
    <source>
        <dbReference type="ARBA" id="ARBA00022723"/>
    </source>
</evidence>
<evidence type="ECO:0000256" key="12">
    <source>
        <dbReference type="ARBA" id="ARBA00037975"/>
    </source>
</evidence>
<evidence type="ECO:0000256" key="2">
    <source>
        <dbReference type="ARBA" id="ARBA00004651"/>
    </source>
</evidence>
<evidence type="ECO:0000256" key="9">
    <source>
        <dbReference type="ARBA" id="ARBA00022989"/>
    </source>
</evidence>
<keyword evidence="5" id="KW-0349">Heme</keyword>
<evidence type="ECO:0000256" key="1">
    <source>
        <dbReference type="ARBA" id="ARBA00001970"/>
    </source>
</evidence>
<dbReference type="SUPFAM" id="SSF81342">
    <property type="entry name" value="Transmembrane di-heme cytochromes"/>
    <property type="match status" value="1"/>
</dbReference>
<dbReference type="InterPro" id="IPR052168">
    <property type="entry name" value="Cytochrome_b561_oxidase"/>
</dbReference>
<keyword evidence="8" id="KW-0249">Electron transport</keyword>
<evidence type="ECO:0000313" key="15">
    <source>
        <dbReference type="EMBL" id="KTD70069.1"/>
    </source>
</evidence>
<name>A0A0W0ZLC7_9GAMM</name>
<evidence type="ECO:0000256" key="11">
    <source>
        <dbReference type="ARBA" id="ARBA00023136"/>
    </source>
</evidence>
<evidence type="ECO:0000256" key="10">
    <source>
        <dbReference type="ARBA" id="ARBA00023004"/>
    </source>
</evidence>
<keyword evidence="16" id="KW-1185">Reference proteome</keyword>
<proteinExistence type="inferred from homology"/>
<dbReference type="GO" id="GO:0022904">
    <property type="term" value="P:respiratory electron transport chain"/>
    <property type="evidence" value="ECO:0007669"/>
    <property type="project" value="InterPro"/>
</dbReference>
<evidence type="ECO:0000313" key="16">
    <source>
        <dbReference type="Proteomes" id="UP000054926"/>
    </source>
</evidence>
<dbReference type="Gene3D" id="1.20.950.20">
    <property type="entry name" value="Transmembrane di-heme cytochromes, Chain C"/>
    <property type="match status" value="1"/>
</dbReference>
<comment type="similarity">
    <text evidence="12">Belongs to the cytochrome b561 family.</text>
</comment>
<protein>
    <submittedName>
        <fullName evidence="15">Cytochrome B561</fullName>
    </submittedName>
</protein>
<sequence length="184" mass="21091">MNAPNHREVFQFDPVAKILHWILALLIIGMLILGWYMVAIGLEPRSHWYFNLHKSIGIIVGVLVLFRLCWRFFHRPGPYSVTLPLWQVKASRVVHGLLYALIILMPLTGFLGESFNKFGVAFFGLPISIGVNVNVDASNQLLNIHGIFAWILLTLIIIHILAALKHLLINKDNVFRRMWFSKRG</sequence>